<proteinExistence type="predicted"/>
<dbReference type="Proteomes" id="UP001454036">
    <property type="component" value="Unassembled WGS sequence"/>
</dbReference>
<gene>
    <name evidence="1" type="ORF">LIER_38298</name>
</gene>
<protein>
    <submittedName>
        <fullName evidence="1">Uncharacterized protein</fullName>
    </submittedName>
</protein>
<keyword evidence="2" id="KW-1185">Reference proteome</keyword>
<dbReference type="InterPro" id="IPR036691">
    <property type="entry name" value="Endo/exonu/phosph_ase_sf"/>
</dbReference>
<organism evidence="1 2">
    <name type="scientific">Lithospermum erythrorhizon</name>
    <name type="common">Purple gromwell</name>
    <name type="synonym">Lithospermum officinale var. erythrorhizon</name>
    <dbReference type="NCBI Taxonomy" id="34254"/>
    <lineage>
        <taxon>Eukaryota</taxon>
        <taxon>Viridiplantae</taxon>
        <taxon>Streptophyta</taxon>
        <taxon>Embryophyta</taxon>
        <taxon>Tracheophyta</taxon>
        <taxon>Spermatophyta</taxon>
        <taxon>Magnoliopsida</taxon>
        <taxon>eudicotyledons</taxon>
        <taxon>Gunneridae</taxon>
        <taxon>Pentapetalae</taxon>
        <taxon>asterids</taxon>
        <taxon>lamiids</taxon>
        <taxon>Boraginales</taxon>
        <taxon>Boraginaceae</taxon>
        <taxon>Boraginoideae</taxon>
        <taxon>Lithospermeae</taxon>
        <taxon>Lithospermum</taxon>
    </lineage>
</organism>
<name>A0AAV3PZ81_LITER</name>
<dbReference type="PANTHER" id="PTHR33710">
    <property type="entry name" value="BNAC02G09200D PROTEIN"/>
    <property type="match status" value="1"/>
</dbReference>
<dbReference type="SUPFAM" id="SSF56219">
    <property type="entry name" value="DNase I-like"/>
    <property type="match status" value="1"/>
</dbReference>
<dbReference type="EMBL" id="BAABME010019263">
    <property type="protein sequence ID" value="GAA0156593.1"/>
    <property type="molecule type" value="Genomic_DNA"/>
</dbReference>
<dbReference type="AlphaFoldDB" id="A0AAV3PZ81"/>
<comment type="caution">
    <text evidence="1">The sequence shown here is derived from an EMBL/GenBank/DDBJ whole genome shotgun (WGS) entry which is preliminary data.</text>
</comment>
<reference evidence="1 2" key="1">
    <citation type="submission" date="2024-01" db="EMBL/GenBank/DDBJ databases">
        <title>The complete chloroplast genome sequence of Lithospermum erythrorhizon: insights into the phylogenetic relationship among Boraginaceae species and the maternal lineages of purple gromwells.</title>
        <authorList>
            <person name="Okada T."/>
            <person name="Watanabe K."/>
        </authorList>
    </citation>
    <scope>NUCLEOTIDE SEQUENCE [LARGE SCALE GENOMIC DNA]</scope>
</reference>
<accession>A0AAV3PZ81</accession>
<evidence type="ECO:0000313" key="2">
    <source>
        <dbReference type="Proteomes" id="UP001454036"/>
    </source>
</evidence>
<dbReference type="PANTHER" id="PTHR33710:SF71">
    <property type="entry name" value="ENDONUCLEASE_EXONUCLEASE_PHOSPHATASE DOMAIN-CONTAINING PROTEIN"/>
    <property type="match status" value="1"/>
</dbReference>
<evidence type="ECO:0000313" key="1">
    <source>
        <dbReference type="EMBL" id="GAA0156593.1"/>
    </source>
</evidence>
<dbReference type="Gene3D" id="3.60.10.10">
    <property type="entry name" value="Endonuclease/exonuclease/phosphatase"/>
    <property type="match status" value="1"/>
</dbReference>
<sequence>MIVTAVYASCNIPTRRQIWEGLCNMSTTSSPWIVMGDFNVVKGPSEQVRGKALDPKALEDFHECFLYCRLEDGGYSGKSFSWTNGRISKQLDRVLFNQHYGTLYPSVRVKQLAKTLSDHAPLLIMSLGPIKGGKGFFKFQKMWFHHPDFIKLVEETWAEPVYGDPLYVLEYEQADTPENREALHRARAHHLKCLAIEEDFLSQQSGIKWLQEGDKNSGFYHNFVRKKRKRSDVLGVQDIGEWITELEGIARSGIQFFQNLFTQDTADGDVELGDCIPPMVSAEDNEHLLAVPELEEIKQVVFSLSKESAVGPDGFNGHFIHNFWNLIAGDMLQAVRHFMADHPLHKGFTSTAIALIPKGDNPKSCKEYRPISLCSFVNKLMSKLLSSRLAQLLPKLVLSFKQALCKGD</sequence>